<reference evidence="2 3" key="1">
    <citation type="submission" date="2014-03" db="EMBL/GenBank/DDBJ databases">
        <title>Genomics of Bifidobacteria.</title>
        <authorList>
            <person name="Ventura M."/>
            <person name="Milani C."/>
            <person name="Lugli G.A."/>
        </authorList>
    </citation>
    <scope>NUCLEOTIDE SEQUENCE [LARGE SCALE GENOMIC DNA]</scope>
    <source>
        <strain evidence="2 3">DSM 22767</strain>
    </source>
</reference>
<gene>
    <name evidence="2" type="ORF">BBOH_1418</name>
</gene>
<proteinExistence type="predicted"/>
<dbReference type="Proteomes" id="UP000029096">
    <property type="component" value="Unassembled WGS sequence"/>
</dbReference>
<keyword evidence="1" id="KW-0732">Signal</keyword>
<dbReference type="STRING" id="1437606.BBOH_1418"/>
<comment type="caution">
    <text evidence="2">The sequence shown here is derived from an EMBL/GenBank/DDBJ whole genome shotgun (WGS) entry which is preliminary data.</text>
</comment>
<dbReference type="PANTHER" id="PTHR43649:SF12">
    <property type="entry name" value="DIACETYLCHITOBIOSE BINDING PROTEIN DASA"/>
    <property type="match status" value="1"/>
</dbReference>
<dbReference type="eggNOG" id="COG1653">
    <property type="taxonomic scope" value="Bacteria"/>
</dbReference>
<sequence>MNVKKGIAVFAAVAMSVTALAGCGSTGGQSEAKPDSISFWYYENDASAETVAWKQAAKEFTKDTGIKVKFEVKSFTQIAQNASQFLNSDQAPDIMESNRGNGSAGMLSSMGLLSDMGPYVKKYGWDKEITPGDASVAKYNDKGIMNGDKWVGLPTYAEYQRVFYNKDLFAKYGIKIPATMDEFEDACAKFKAAGVTPIAADAQEYGVLWLWWSLVGTKADERFIEDWHMYKHDVNWNAEPLTYATNKINEWLQKGYISRNATGLKGEDTTVSFIKGENPIYQTGTWNESRFNDQIKAFDWDAAVLPGTKMLQGCTGNLLVIPEKSKHKDWSAKLLDKAISKGLQTGIGNAGSVPLNADMSKVINEKNKKMIEEYSGFSKKGQLSYYPDYPASNLTDAMSSEFQELTNGTKTPTQTLEAMKKAYNTGVQDMGVKDN</sequence>
<dbReference type="OrthoDB" id="358201at2"/>
<dbReference type="SUPFAM" id="SSF53850">
    <property type="entry name" value="Periplasmic binding protein-like II"/>
    <property type="match status" value="1"/>
</dbReference>
<dbReference type="AlphaFoldDB" id="A0A086ZF56"/>
<dbReference type="PROSITE" id="PS51257">
    <property type="entry name" value="PROKAR_LIPOPROTEIN"/>
    <property type="match status" value="1"/>
</dbReference>
<dbReference type="Pfam" id="PF01547">
    <property type="entry name" value="SBP_bac_1"/>
    <property type="match status" value="1"/>
</dbReference>
<protein>
    <submittedName>
        <fullName evidence="2">ABC transporter, solute-binding protein</fullName>
    </submittedName>
</protein>
<accession>A0A086ZF56</accession>
<dbReference type="PANTHER" id="PTHR43649">
    <property type="entry name" value="ARABINOSE-BINDING PROTEIN-RELATED"/>
    <property type="match status" value="1"/>
</dbReference>
<dbReference type="RefSeq" id="WP_033521542.1">
    <property type="nucleotide sequence ID" value="NZ_JDUS01000009.1"/>
</dbReference>
<dbReference type="EMBL" id="JGYP01000004">
    <property type="protein sequence ID" value="KFI45156.1"/>
    <property type="molecule type" value="Genomic_DNA"/>
</dbReference>
<evidence type="ECO:0000256" key="1">
    <source>
        <dbReference type="SAM" id="SignalP"/>
    </source>
</evidence>
<feature type="chain" id="PRO_5001817954" evidence="1">
    <location>
        <begin position="22"/>
        <end position="435"/>
    </location>
</feature>
<keyword evidence="3" id="KW-1185">Reference proteome</keyword>
<feature type="signal peptide" evidence="1">
    <location>
        <begin position="1"/>
        <end position="21"/>
    </location>
</feature>
<evidence type="ECO:0000313" key="3">
    <source>
        <dbReference type="Proteomes" id="UP000029096"/>
    </source>
</evidence>
<dbReference type="InterPro" id="IPR050490">
    <property type="entry name" value="Bact_solute-bd_prot1"/>
</dbReference>
<name>A0A086ZF56_9BIFI</name>
<organism evidence="2 3">
    <name type="scientific">Bifidobacterium bohemicum DSM 22767</name>
    <dbReference type="NCBI Taxonomy" id="1437606"/>
    <lineage>
        <taxon>Bacteria</taxon>
        <taxon>Bacillati</taxon>
        <taxon>Actinomycetota</taxon>
        <taxon>Actinomycetes</taxon>
        <taxon>Bifidobacteriales</taxon>
        <taxon>Bifidobacteriaceae</taxon>
        <taxon>Bifidobacterium</taxon>
    </lineage>
</organism>
<dbReference type="Gene3D" id="3.40.190.10">
    <property type="entry name" value="Periplasmic binding protein-like II"/>
    <property type="match status" value="1"/>
</dbReference>
<evidence type="ECO:0000313" key="2">
    <source>
        <dbReference type="EMBL" id="KFI45156.1"/>
    </source>
</evidence>
<dbReference type="InterPro" id="IPR006059">
    <property type="entry name" value="SBP"/>
</dbReference>